<organism evidence="2 3">
    <name type="scientific">Actinomadura algeriensis</name>
    <dbReference type="NCBI Taxonomy" id="1679523"/>
    <lineage>
        <taxon>Bacteria</taxon>
        <taxon>Bacillati</taxon>
        <taxon>Actinomycetota</taxon>
        <taxon>Actinomycetes</taxon>
        <taxon>Streptosporangiales</taxon>
        <taxon>Thermomonosporaceae</taxon>
        <taxon>Actinomadura</taxon>
    </lineage>
</organism>
<dbReference type="Proteomes" id="UP000627838">
    <property type="component" value="Unassembled WGS sequence"/>
</dbReference>
<evidence type="ECO:0000313" key="3">
    <source>
        <dbReference type="Proteomes" id="UP000627838"/>
    </source>
</evidence>
<dbReference type="RefSeq" id="WP_192757300.1">
    <property type="nucleotide sequence ID" value="NZ_JADBDZ010000001.1"/>
</dbReference>
<keyword evidence="3" id="KW-1185">Reference proteome</keyword>
<protein>
    <recommendedName>
        <fullName evidence="4">HEAT repeat protein</fullName>
    </recommendedName>
</protein>
<evidence type="ECO:0000256" key="1">
    <source>
        <dbReference type="SAM" id="MobiDB-lite"/>
    </source>
</evidence>
<evidence type="ECO:0008006" key="4">
    <source>
        <dbReference type="Google" id="ProtNLM"/>
    </source>
</evidence>
<reference evidence="2 3" key="1">
    <citation type="submission" date="2020-10" db="EMBL/GenBank/DDBJ databases">
        <title>Sequencing the genomes of 1000 actinobacteria strains.</title>
        <authorList>
            <person name="Klenk H.-P."/>
        </authorList>
    </citation>
    <scope>NUCLEOTIDE SEQUENCE [LARGE SCALE GENOMIC DNA]</scope>
    <source>
        <strain evidence="2 3">DSM 46744</strain>
    </source>
</reference>
<proteinExistence type="predicted"/>
<comment type="caution">
    <text evidence="2">The sequence shown here is derived from an EMBL/GenBank/DDBJ whole genome shotgun (WGS) entry which is preliminary data.</text>
</comment>
<accession>A0ABR9JIN8</accession>
<evidence type="ECO:0000313" key="2">
    <source>
        <dbReference type="EMBL" id="MBE1530266.1"/>
    </source>
</evidence>
<gene>
    <name evidence="2" type="ORF">H4W34_000099</name>
</gene>
<dbReference type="EMBL" id="JADBDZ010000001">
    <property type="protein sequence ID" value="MBE1530266.1"/>
    <property type="molecule type" value="Genomic_DNA"/>
</dbReference>
<feature type="region of interest" description="Disordered" evidence="1">
    <location>
        <begin position="419"/>
        <end position="443"/>
    </location>
</feature>
<sequence length="703" mass="74733">MRSGRAGRLLRRAVRDGFRGRAWEHLLAAGANGDRAVVDALWGAWFDGDPREELLDVLMSWGRPMSGPRNRLSRTLLEDDAALSPKRRTLLIEVALVSDHPMGALARDRIARTSEPSLLREAVATALGTAGGGHRLAEALADRDDLPSAPVLLAELFLVGGRFDRYRALDPDGSLLARAYEGAGGPRRERMRAAMLRAGDLDVVRVVARDRVADLDVEQRRDLARGLLDAERWDQARRMAGRLPLADASRVVRALPDGGTHDALRAALRALPPDLDELLTALDDIAVLEIPIPPGPVLAGAFSPDDRTMAVVCAKRIPGAGTATEGHAVLLVSALDGSVLASWDTDFGHGVPEVRMTTRGIAVRHRDGPAISWFDLATNSERRIPRGFRATHLARVPGALVAVEATPETGIRLRRLAEDGRAAPDGRPYPAAPLLPGLSGSAAGPIDPRPPFTVFEDAASGRIAFHHRDSGVRAVVDGSTGRVLADSRVRDDRLPTPDGYAAAGVVGGCFTAPDRIVTGRGLYRVTEDGGFTELAIVPPGVGETGFFFNPVFVPAWRELAGLSTAAPGSVPPGNVAYRGAETLEIRSGPHPVIAVHRDALWSAPAADLLAIGSRGGLIGGVTVIRAEVAFARELARRPLDELTPADLRALAERRHRRDRPAALRRTIGLLHDVLAVTPIGIDVELGDPSASVAGPDDIALGGP</sequence>
<name>A0ABR9JIN8_9ACTN</name>
<dbReference type="SUPFAM" id="SSF75011">
    <property type="entry name" value="3-carboxy-cis,cis-mucoante lactonizing enzyme"/>
    <property type="match status" value="1"/>
</dbReference>